<keyword evidence="1" id="KW-1133">Transmembrane helix</keyword>
<protein>
    <submittedName>
        <fullName evidence="2">Uncharacterized protein</fullName>
    </submittedName>
</protein>
<organism evidence="2">
    <name type="scientific">viral metagenome</name>
    <dbReference type="NCBI Taxonomy" id="1070528"/>
    <lineage>
        <taxon>unclassified sequences</taxon>
        <taxon>metagenomes</taxon>
        <taxon>organismal metagenomes</taxon>
    </lineage>
</organism>
<dbReference type="EMBL" id="MN739548">
    <property type="protein sequence ID" value="QHT12590.1"/>
    <property type="molecule type" value="Genomic_DNA"/>
</dbReference>
<evidence type="ECO:0000256" key="1">
    <source>
        <dbReference type="SAM" id="Phobius"/>
    </source>
</evidence>
<dbReference type="AlphaFoldDB" id="A0A6C0D8E8"/>
<feature type="transmembrane region" description="Helical" evidence="1">
    <location>
        <begin position="6"/>
        <end position="24"/>
    </location>
</feature>
<proteinExistence type="predicted"/>
<keyword evidence="1" id="KW-0812">Transmembrane</keyword>
<keyword evidence="1" id="KW-0472">Membrane</keyword>
<accession>A0A6C0D8E8</accession>
<evidence type="ECO:0000313" key="2">
    <source>
        <dbReference type="EMBL" id="QHT12590.1"/>
    </source>
</evidence>
<name>A0A6C0D8E8_9ZZZZ</name>
<reference evidence="2" key="1">
    <citation type="journal article" date="2020" name="Nature">
        <title>Giant virus diversity and host interactions through global metagenomics.</title>
        <authorList>
            <person name="Schulz F."/>
            <person name="Roux S."/>
            <person name="Paez-Espino D."/>
            <person name="Jungbluth S."/>
            <person name="Walsh D.A."/>
            <person name="Denef V.J."/>
            <person name="McMahon K.D."/>
            <person name="Konstantinidis K.T."/>
            <person name="Eloe-Fadrosh E.A."/>
            <person name="Kyrpides N.C."/>
            <person name="Woyke T."/>
        </authorList>
    </citation>
    <scope>NUCLEOTIDE SEQUENCE</scope>
    <source>
        <strain evidence="2">GVMAG-M-3300023174-130</strain>
    </source>
</reference>
<sequence>MNNQKLIILSFIILILFIGIIRWWNYLLSDGYIIENMTNSTNFEKYNSSTNYPVEVPLTSTITCKNMCGPNDRCYLTGEQCTSDIDCYGCRPTFNNYLENKQKDTNYLLFEDSDETTIYDDIGNLQKKTYSKDKDTSNKVTLKSNKEQKPKYALSTREAADLFKVQNMKFVNMHGDNDAGKLTSAVTPNYSILTTDIGTKARVINTKDSKPPSYYQGVNTWRDTFDEGSKLFDKRYTPTASQFTPNYPKRPTLSGEFIDDGPLAANEFL</sequence>